<evidence type="ECO:0000313" key="1">
    <source>
        <dbReference type="EMBL" id="MFC4349171.1"/>
    </source>
</evidence>
<keyword evidence="2" id="KW-1185">Reference proteome</keyword>
<name>A0ABV8UE78_9PROT</name>
<evidence type="ECO:0000313" key="2">
    <source>
        <dbReference type="Proteomes" id="UP001595776"/>
    </source>
</evidence>
<accession>A0ABV8UE78</accession>
<proteinExistence type="predicted"/>
<protein>
    <submittedName>
        <fullName evidence="1">1,3-1,4-beta-glycanase</fullName>
    </submittedName>
</protein>
<organism evidence="1 2">
    <name type="scientific">Kordiimonas lipolytica</name>
    <dbReference type="NCBI Taxonomy" id="1662421"/>
    <lineage>
        <taxon>Bacteria</taxon>
        <taxon>Pseudomonadati</taxon>
        <taxon>Pseudomonadota</taxon>
        <taxon>Alphaproteobacteria</taxon>
        <taxon>Kordiimonadales</taxon>
        <taxon>Kordiimonadaceae</taxon>
        <taxon>Kordiimonas</taxon>
    </lineage>
</organism>
<dbReference type="InterPro" id="IPR011049">
    <property type="entry name" value="Serralysin-like_metalloprot_C"/>
</dbReference>
<dbReference type="SUPFAM" id="SSF51120">
    <property type="entry name" value="beta-Roll"/>
    <property type="match status" value="1"/>
</dbReference>
<dbReference type="Proteomes" id="UP001595776">
    <property type="component" value="Unassembled WGS sequence"/>
</dbReference>
<gene>
    <name evidence="1" type="ORF">ACFO5Q_15055</name>
</gene>
<sequence>LIGGDGADTFFFGNNHGNDVVDDFDTALDTLYLVNTNTDFTSVNDVLAASQETTVNGEAGVLIDTGDGSSVFLVGLGLSDLQSASIDL</sequence>
<comment type="caution">
    <text evidence="1">The sequence shown here is derived from an EMBL/GenBank/DDBJ whole genome shotgun (WGS) entry which is preliminary data.</text>
</comment>
<feature type="non-terminal residue" evidence="1">
    <location>
        <position position="1"/>
    </location>
</feature>
<dbReference type="EMBL" id="JBHSCR010000014">
    <property type="protein sequence ID" value="MFC4349171.1"/>
    <property type="molecule type" value="Genomic_DNA"/>
</dbReference>
<reference evidence="2" key="1">
    <citation type="journal article" date="2019" name="Int. J. Syst. Evol. Microbiol.">
        <title>The Global Catalogue of Microorganisms (GCM) 10K type strain sequencing project: providing services to taxonomists for standard genome sequencing and annotation.</title>
        <authorList>
            <consortium name="The Broad Institute Genomics Platform"/>
            <consortium name="The Broad Institute Genome Sequencing Center for Infectious Disease"/>
            <person name="Wu L."/>
            <person name="Ma J."/>
        </authorList>
    </citation>
    <scope>NUCLEOTIDE SEQUENCE [LARGE SCALE GENOMIC DNA]</scope>
    <source>
        <strain evidence="2">CGMCC 1.15304</strain>
    </source>
</reference>
<dbReference type="Gene3D" id="2.150.10.10">
    <property type="entry name" value="Serralysin-like metalloprotease, C-terminal"/>
    <property type="match status" value="1"/>
</dbReference>